<dbReference type="PROSITE" id="PS00455">
    <property type="entry name" value="AMP_BINDING"/>
    <property type="match status" value="1"/>
</dbReference>
<proteinExistence type="predicted"/>
<dbReference type="InterPro" id="IPR009081">
    <property type="entry name" value="PP-bd_ACP"/>
</dbReference>
<sequence length="1192" mass="130609">MEPRTETERAVALIWSEVLNVPGVGALDRFLELGGRSLMSSQVLARIRSLFRVELSPQELDELETVAAVAGRIDTLVAQRFRDVAESAVMHPVSRAAHLARLFEQAVGSPDSRLSELLLVTEMERRQGIESWNEPPRVSRADPCAHTLVEAQAARTPDAVALVCEGRELTYAQLERRARQLAGHLRSAGVGVGDRVGVFMERSPEQLVSLLAILKAGAAYVALDTRYPAERLGYMVEDSKVARVLTRHSQWDSLPAPARAMALRVEALGSEEPGPRELTPLPRVPPESACYVVYTSGSTGKPKGVVLSHRALCNLLAWQRGHSVKAEATTLQFAPLSFDVSFQEIFATWSAGGRLVVPSAPMRQDMPALLDFMVDQQVERLFLPFVALQALADAVVHGARVPASLKEVVTAGEQMQVTPAVVSLFEKLPGCVLENQYGPSETHVVSAYRMKGPPATWPRLPPIGSPLPDVTLRVLDEKGRPCPAGVSGELFIGGVQLAQGYLEKAERTAERFIPDEHARVPGERLYRTGDRARWNGDGVLEFLGRWDEQVKVRGFRVELGEVEAALRELPGIRDAAAGVHEDGPGDKRLVGYVVPEVGAAWEPLALKEALAHRLPEHEVPSVLVKLSALPLTPSGKVARGKLPPPDAASLRGSAPFVAPRDALEQQLADLFASVLKLPRVSVLDSFFALGGHSLLATLVVSRIRKSLKADIHLTTLFEAPSVAALAGRISGAPLEPQPVLPPLVKAPRGKPLPLSFSQERLWWLFKANPTSTAYNQPSAYRIKGALNVEALRASVQALVDRHESLRATFLEVDGRPYQQVAASLRVDLPLLDLRGREDAEAALARCIDDDARQHFDLLRGPLVRGSVVRLAEDEHVFIFSKHHIVTDGWSEGLITHEVVSFYSAFVRDAAPELPPLDIQYADYAAWQRRWLSGGELEARLDYWRTTLADAPKLLNLPVDKPRPPTRTFNGTWLPVSLGRARSDALNQLCQRERVTPFMALLSVFGSLLGHRARQEELVIGSPIANRALPELEPLIGLFVNTVALRVDLRGNPSFRQLLARVRAVTLGAHAHQEVPIDQVVEAVVPRRPSNRAPLFQAMFVLQNAPTEVLALPELVLVPMASDRGAAVYELTLSLEETGDGFTGLLEFNTDLFEPDTPRRWCDDFMVLLDRVLASPETRVGADAFIPGLDAQE</sequence>
<name>A0ABX7NAQ2_9BACT</name>
<dbReference type="SUPFAM" id="SSF56801">
    <property type="entry name" value="Acetyl-CoA synthetase-like"/>
    <property type="match status" value="1"/>
</dbReference>
<organism evidence="5 6">
    <name type="scientific">Myxococcus landrumensis</name>
    <dbReference type="NCBI Taxonomy" id="2813577"/>
    <lineage>
        <taxon>Bacteria</taxon>
        <taxon>Pseudomonadati</taxon>
        <taxon>Myxococcota</taxon>
        <taxon>Myxococcia</taxon>
        <taxon>Myxococcales</taxon>
        <taxon>Cystobacterineae</taxon>
        <taxon>Myxococcaceae</taxon>
        <taxon>Myxococcus</taxon>
    </lineage>
</organism>
<feature type="domain" description="Carrier" evidence="4">
    <location>
        <begin position="2"/>
        <end position="77"/>
    </location>
</feature>
<evidence type="ECO:0000313" key="5">
    <source>
        <dbReference type="EMBL" id="QSQ15474.1"/>
    </source>
</evidence>
<feature type="domain" description="Carrier" evidence="4">
    <location>
        <begin position="658"/>
        <end position="733"/>
    </location>
</feature>
<dbReference type="Proteomes" id="UP000663090">
    <property type="component" value="Chromosome"/>
</dbReference>
<evidence type="ECO:0000256" key="1">
    <source>
        <dbReference type="ARBA" id="ARBA00001957"/>
    </source>
</evidence>
<keyword evidence="3" id="KW-0597">Phosphoprotein</keyword>
<evidence type="ECO:0000259" key="4">
    <source>
        <dbReference type="PROSITE" id="PS50075"/>
    </source>
</evidence>
<evidence type="ECO:0000313" key="6">
    <source>
        <dbReference type="Proteomes" id="UP000663090"/>
    </source>
</evidence>
<dbReference type="EMBL" id="CP071091">
    <property type="protein sequence ID" value="QSQ15474.1"/>
    <property type="molecule type" value="Genomic_DNA"/>
</dbReference>
<evidence type="ECO:0000256" key="2">
    <source>
        <dbReference type="ARBA" id="ARBA00022450"/>
    </source>
</evidence>
<reference evidence="5 6" key="1">
    <citation type="submission" date="2021-02" db="EMBL/GenBank/DDBJ databases">
        <title>De Novo genome assembly of isolated myxobacteria.</title>
        <authorList>
            <person name="Stevens D.C."/>
        </authorList>
    </citation>
    <scope>NUCLEOTIDE SEQUENCE [LARGE SCALE GENOMIC DNA]</scope>
    <source>
        <strain evidence="5 6">SCHIC003</strain>
    </source>
</reference>
<dbReference type="InterPro" id="IPR006162">
    <property type="entry name" value="Ppantetheine_attach_site"/>
</dbReference>
<dbReference type="CDD" id="cd19531">
    <property type="entry name" value="LCL_NRPS-like"/>
    <property type="match status" value="1"/>
</dbReference>
<dbReference type="PANTHER" id="PTHR45527:SF1">
    <property type="entry name" value="FATTY ACID SYNTHASE"/>
    <property type="match status" value="1"/>
</dbReference>
<dbReference type="InterPro" id="IPR001242">
    <property type="entry name" value="Condensation_dom"/>
</dbReference>
<dbReference type="Gene3D" id="3.40.50.1820">
    <property type="entry name" value="alpha/beta hydrolase"/>
    <property type="match status" value="1"/>
</dbReference>
<dbReference type="InterPro" id="IPR020845">
    <property type="entry name" value="AMP-binding_CS"/>
</dbReference>
<dbReference type="Gene3D" id="2.30.38.10">
    <property type="entry name" value="Luciferase, Domain 3"/>
    <property type="match status" value="1"/>
</dbReference>
<dbReference type="Gene3D" id="3.30.300.30">
    <property type="match status" value="1"/>
</dbReference>
<dbReference type="NCBIfam" id="TIGR01733">
    <property type="entry name" value="AA-adenyl-dom"/>
    <property type="match status" value="1"/>
</dbReference>
<dbReference type="SUPFAM" id="SSF52777">
    <property type="entry name" value="CoA-dependent acyltransferases"/>
    <property type="match status" value="2"/>
</dbReference>
<dbReference type="InterPro" id="IPR023213">
    <property type="entry name" value="CAT-like_dom_sf"/>
</dbReference>
<dbReference type="SUPFAM" id="SSF47336">
    <property type="entry name" value="ACP-like"/>
    <property type="match status" value="2"/>
</dbReference>
<dbReference type="InterPro" id="IPR045851">
    <property type="entry name" value="AMP-bd_C_sf"/>
</dbReference>
<protein>
    <submittedName>
        <fullName evidence="5">Amino acid adenylation domain-containing protein</fullName>
    </submittedName>
</protein>
<dbReference type="Gene3D" id="3.40.50.980">
    <property type="match status" value="2"/>
</dbReference>
<dbReference type="InterPro" id="IPR025110">
    <property type="entry name" value="AMP-bd_C"/>
</dbReference>
<dbReference type="InterPro" id="IPR000873">
    <property type="entry name" value="AMP-dep_synth/lig_dom"/>
</dbReference>
<dbReference type="Gene3D" id="3.30.559.30">
    <property type="entry name" value="Nonribosomal peptide synthetase, condensation domain"/>
    <property type="match status" value="1"/>
</dbReference>
<dbReference type="InterPro" id="IPR010071">
    <property type="entry name" value="AA_adenyl_dom"/>
</dbReference>
<dbReference type="Gene3D" id="3.30.559.10">
    <property type="entry name" value="Chloramphenicol acetyltransferase-like domain"/>
    <property type="match status" value="1"/>
</dbReference>
<accession>A0ABX7NAQ2</accession>
<dbReference type="Pfam" id="PF00550">
    <property type="entry name" value="PP-binding"/>
    <property type="match status" value="2"/>
</dbReference>
<dbReference type="InterPro" id="IPR020806">
    <property type="entry name" value="PKS_PP-bd"/>
</dbReference>
<dbReference type="SMART" id="SM00823">
    <property type="entry name" value="PKS_PP"/>
    <property type="match status" value="2"/>
</dbReference>
<keyword evidence="6" id="KW-1185">Reference proteome</keyword>
<comment type="cofactor">
    <cofactor evidence="1">
        <name>pantetheine 4'-phosphate</name>
        <dbReference type="ChEBI" id="CHEBI:47942"/>
    </cofactor>
</comment>
<dbReference type="PROSITE" id="PS00012">
    <property type="entry name" value="PHOSPHOPANTETHEINE"/>
    <property type="match status" value="1"/>
</dbReference>
<dbReference type="PANTHER" id="PTHR45527">
    <property type="entry name" value="NONRIBOSOMAL PEPTIDE SYNTHETASE"/>
    <property type="match status" value="1"/>
</dbReference>
<dbReference type="Pfam" id="PF13193">
    <property type="entry name" value="AMP-binding_C"/>
    <property type="match status" value="1"/>
</dbReference>
<dbReference type="Gene3D" id="1.10.1200.10">
    <property type="entry name" value="ACP-like"/>
    <property type="match status" value="1"/>
</dbReference>
<dbReference type="Pfam" id="PF00668">
    <property type="entry name" value="Condensation"/>
    <property type="match status" value="1"/>
</dbReference>
<dbReference type="InterPro" id="IPR036736">
    <property type="entry name" value="ACP-like_sf"/>
</dbReference>
<dbReference type="RefSeq" id="WP_206717177.1">
    <property type="nucleotide sequence ID" value="NZ_CP071091.1"/>
</dbReference>
<dbReference type="Pfam" id="PF00501">
    <property type="entry name" value="AMP-binding"/>
    <property type="match status" value="1"/>
</dbReference>
<dbReference type="PROSITE" id="PS50075">
    <property type="entry name" value="CARRIER"/>
    <property type="match status" value="2"/>
</dbReference>
<dbReference type="InterPro" id="IPR029058">
    <property type="entry name" value="AB_hydrolase_fold"/>
</dbReference>
<evidence type="ECO:0000256" key="3">
    <source>
        <dbReference type="ARBA" id="ARBA00022553"/>
    </source>
</evidence>
<keyword evidence="2" id="KW-0596">Phosphopantetheine</keyword>
<gene>
    <name evidence="5" type="ORF">JY572_05220</name>
</gene>